<proteinExistence type="predicted"/>
<dbReference type="OrthoDB" id="7873527at2"/>
<keyword evidence="3" id="KW-1185">Reference proteome</keyword>
<feature type="domain" description="Hedgehog/Intein (Hint)" evidence="1">
    <location>
        <begin position="41"/>
        <end position="167"/>
    </location>
</feature>
<dbReference type="RefSeq" id="WP_097069988.1">
    <property type="nucleotide sequence ID" value="NZ_OBMT01000006.1"/>
</dbReference>
<dbReference type="Pfam" id="PF13403">
    <property type="entry name" value="Hint_2"/>
    <property type="match status" value="1"/>
</dbReference>
<organism evidence="2 3">
    <name type="scientific">Rhodobacter maris</name>
    <dbReference type="NCBI Taxonomy" id="446682"/>
    <lineage>
        <taxon>Bacteria</taxon>
        <taxon>Pseudomonadati</taxon>
        <taxon>Pseudomonadota</taxon>
        <taxon>Alphaproteobacteria</taxon>
        <taxon>Rhodobacterales</taxon>
        <taxon>Rhodobacter group</taxon>
        <taxon>Rhodobacter</taxon>
    </lineage>
</organism>
<dbReference type="Proteomes" id="UP000219111">
    <property type="component" value="Unassembled WGS sequence"/>
</dbReference>
<dbReference type="AlphaFoldDB" id="A0A285SJQ3"/>
<sequence length="180" mass="18520">MDDIPTGHASGAPGPVAAALSYVFTLPVAPGGTSRAGRSGLTAGAEVATLDGLLPVEYLGPGDRIVTRAGARVLRAVTTLPLITDLVRVAPGTLGQGRPGAALILGAGTEVLLRGWRAEALFGKAQECVAVARLVDGQFITRLTGARMRLYGLHFDAPEIIYAEGVELGCQPLQIRRGAA</sequence>
<dbReference type="EMBL" id="OBMT01000006">
    <property type="protein sequence ID" value="SOC07590.1"/>
    <property type="molecule type" value="Genomic_DNA"/>
</dbReference>
<protein>
    <submittedName>
        <fullName evidence="2">Hint domain-containing protein</fullName>
    </submittedName>
</protein>
<dbReference type="InterPro" id="IPR028992">
    <property type="entry name" value="Hedgehog/Intein_dom"/>
</dbReference>
<evidence type="ECO:0000259" key="1">
    <source>
        <dbReference type="Pfam" id="PF13403"/>
    </source>
</evidence>
<gene>
    <name evidence="2" type="ORF">SAMN05877831_10615</name>
</gene>
<evidence type="ECO:0000313" key="3">
    <source>
        <dbReference type="Proteomes" id="UP000219111"/>
    </source>
</evidence>
<evidence type="ECO:0000313" key="2">
    <source>
        <dbReference type="EMBL" id="SOC07590.1"/>
    </source>
</evidence>
<reference evidence="3" key="1">
    <citation type="submission" date="2017-08" db="EMBL/GenBank/DDBJ databases">
        <authorList>
            <person name="Varghese N."/>
            <person name="Submissions S."/>
        </authorList>
    </citation>
    <scope>NUCLEOTIDE SEQUENCE [LARGE SCALE GENOMIC DNA]</scope>
    <source>
        <strain evidence="3">JA276</strain>
    </source>
</reference>
<name>A0A285SJQ3_9RHOB</name>
<accession>A0A285SJQ3</accession>